<name>A0A2M3ZNA4_9DIPT</name>
<evidence type="ECO:0000313" key="2">
    <source>
        <dbReference type="EMBL" id="MBW29983.1"/>
    </source>
</evidence>
<sequence>MLSLLSRLEELSRFLLPSGLPLPLLLAPCSLGSVARSDSESPIPSPLGRSTKYSRMSDSEMIPITFSSSSTTTNRCTSARTMRSMIVKSVSSSLHRCTPSNHAFRCSFAFFSDTSRSLYVFSAARLMTSNLA</sequence>
<accession>A0A2M3ZNA4</accession>
<proteinExistence type="predicted"/>
<dbReference type="EMBL" id="GGFM01009232">
    <property type="protein sequence ID" value="MBW29983.1"/>
    <property type="molecule type" value="Transcribed_RNA"/>
</dbReference>
<organism evidence="2">
    <name type="scientific">Anopheles braziliensis</name>
    <dbReference type="NCBI Taxonomy" id="58242"/>
    <lineage>
        <taxon>Eukaryota</taxon>
        <taxon>Metazoa</taxon>
        <taxon>Ecdysozoa</taxon>
        <taxon>Arthropoda</taxon>
        <taxon>Hexapoda</taxon>
        <taxon>Insecta</taxon>
        <taxon>Pterygota</taxon>
        <taxon>Neoptera</taxon>
        <taxon>Endopterygota</taxon>
        <taxon>Diptera</taxon>
        <taxon>Nematocera</taxon>
        <taxon>Culicoidea</taxon>
        <taxon>Culicidae</taxon>
        <taxon>Anophelinae</taxon>
        <taxon>Anopheles</taxon>
    </lineage>
</organism>
<protein>
    <submittedName>
        <fullName evidence="2">Putative secreted peptide</fullName>
    </submittedName>
</protein>
<reference evidence="2" key="1">
    <citation type="submission" date="2018-01" db="EMBL/GenBank/DDBJ databases">
        <title>An insight into the sialome of Amazonian anophelines.</title>
        <authorList>
            <person name="Ribeiro J.M."/>
            <person name="Scarpassa V."/>
            <person name="Calvo E."/>
        </authorList>
    </citation>
    <scope>NUCLEOTIDE SEQUENCE</scope>
    <source>
        <tissue evidence="2">Salivary glands</tissue>
    </source>
</reference>
<feature type="region of interest" description="Disordered" evidence="1">
    <location>
        <begin position="34"/>
        <end position="53"/>
    </location>
</feature>
<evidence type="ECO:0000256" key="1">
    <source>
        <dbReference type="SAM" id="MobiDB-lite"/>
    </source>
</evidence>
<dbReference type="AlphaFoldDB" id="A0A2M3ZNA4"/>